<proteinExistence type="predicted"/>
<protein>
    <submittedName>
        <fullName evidence="2">Cystatin-like protein</fullName>
    </submittedName>
</protein>
<keyword evidence="1" id="KW-0732">Signal</keyword>
<organism evidence="2 3">
    <name type="scientific">Clarias magur</name>
    <name type="common">Asian catfish</name>
    <name type="synonym">Macropteronotus magur</name>
    <dbReference type="NCBI Taxonomy" id="1594786"/>
    <lineage>
        <taxon>Eukaryota</taxon>
        <taxon>Metazoa</taxon>
        <taxon>Chordata</taxon>
        <taxon>Craniata</taxon>
        <taxon>Vertebrata</taxon>
        <taxon>Euteleostomi</taxon>
        <taxon>Actinopterygii</taxon>
        <taxon>Neopterygii</taxon>
        <taxon>Teleostei</taxon>
        <taxon>Ostariophysi</taxon>
        <taxon>Siluriformes</taxon>
        <taxon>Clariidae</taxon>
        <taxon>Clarias</taxon>
    </lineage>
</organism>
<name>A0A8J4X6X3_CLAMG</name>
<feature type="signal peptide" evidence="1">
    <location>
        <begin position="1"/>
        <end position="19"/>
    </location>
</feature>
<reference evidence="2" key="1">
    <citation type="submission" date="2020-07" db="EMBL/GenBank/DDBJ databases">
        <title>Clarias magur genome sequencing, assembly and annotation.</title>
        <authorList>
            <person name="Kushwaha B."/>
            <person name="Kumar R."/>
            <person name="Das P."/>
            <person name="Joshi C.G."/>
            <person name="Kumar D."/>
            <person name="Nagpure N.S."/>
            <person name="Pandey M."/>
            <person name="Agarwal S."/>
            <person name="Srivastava S."/>
            <person name="Singh M."/>
            <person name="Sahoo L."/>
            <person name="Jayasankar P."/>
            <person name="Meher P.K."/>
            <person name="Koringa P.G."/>
            <person name="Iquebal M.A."/>
            <person name="Das S.P."/>
            <person name="Bit A."/>
            <person name="Patnaik S."/>
            <person name="Patel N."/>
            <person name="Shah T.M."/>
            <person name="Hinsu A."/>
            <person name="Jena J.K."/>
        </authorList>
    </citation>
    <scope>NUCLEOTIDE SEQUENCE</scope>
    <source>
        <strain evidence="2">CIFAMagur01</strain>
        <tissue evidence="2">Testis</tissue>
    </source>
</reference>
<dbReference type="AlphaFoldDB" id="A0A8J4X6X3"/>
<dbReference type="Proteomes" id="UP000727407">
    <property type="component" value="Unassembled WGS sequence"/>
</dbReference>
<sequence length="90" mass="10127">MDGALKLLLLEALTLLVSAQIFNYYNNLPDSFKTPIDKELKKANIIFGAGYHVAFHSLRNTPKPWIDCLVCTTKDNEELVDCGTLRDVNN</sequence>
<feature type="non-terminal residue" evidence="2">
    <location>
        <position position="90"/>
    </location>
</feature>
<feature type="chain" id="PRO_5035243738" evidence="1">
    <location>
        <begin position="20"/>
        <end position="90"/>
    </location>
</feature>
<dbReference type="EMBL" id="QNUK01000063">
    <property type="protein sequence ID" value="KAF5904109.1"/>
    <property type="molecule type" value="Genomic_DNA"/>
</dbReference>
<evidence type="ECO:0000256" key="1">
    <source>
        <dbReference type="SAM" id="SignalP"/>
    </source>
</evidence>
<gene>
    <name evidence="2" type="ORF">DAT39_006197</name>
</gene>
<dbReference type="OrthoDB" id="8894922at2759"/>
<evidence type="ECO:0000313" key="2">
    <source>
        <dbReference type="EMBL" id="KAF5904109.1"/>
    </source>
</evidence>
<accession>A0A8J4X6X3</accession>
<comment type="caution">
    <text evidence="2">The sequence shown here is derived from an EMBL/GenBank/DDBJ whole genome shotgun (WGS) entry which is preliminary data.</text>
</comment>
<keyword evidence="3" id="KW-1185">Reference proteome</keyword>
<evidence type="ECO:0000313" key="3">
    <source>
        <dbReference type="Proteomes" id="UP000727407"/>
    </source>
</evidence>